<dbReference type="PANTHER" id="PTHR13723">
    <property type="entry name" value="ADAMTS A DISINTEGRIN AND METALLOPROTEASE WITH THROMBOSPONDIN MOTIFS PROTEASE"/>
    <property type="match status" value="1"/>
</dbReference>
<dbReference type="Pfam" id="PF19030">
    <property type="entry name" value="TSP1_ADAMTS"/>
    <property type="match status" value="2"/>
</dbReference>
<protein>
    <submittedName>
        <fullName evidence="5">Uncharacterized protein</fullName>
    </submittedName>
</protein>
<keyword evidence="4" id="KW-0677">Repeat</keyword>
<dbReference type="GO" id="GO:0031012">
    <property type="term" value="C:extracellular matrix"/>
    <property type="evidence" value="ECO:0007669"/>
    <property type="project" value="TreeGrafter"/>
</dbReference>
<proteinExistence type="predicted"/>
<keyword evidence="3" id="KW-0732">Signal</keyword>
<dbReference type="SUPFAM" id="SSF82895">
    <property type="entry name" value="TSP-1 type 1 repeat"/>
    <property type="match status" value="2"/>
</dbReference>
<keyword evidence="2" id="KW-0964">Secreted</keyword>
<dbReference type="PROSITE" id="PS50092">
    <property type="entry name" value="TSP1"/>
    <property type="match status" value="1"/>
</dbReference>
<dbReference type="InterPro" id="IPR036383">
    <property type="entry name" value="TSP1_rpt_sf"/>
</dbReference>
<evidence type="ECO:0000256" key="3">
    <source>
        <dbReference type="ARBA" id="ARBA00022729"/>
    </source>
</evidence>
<dbReference type="GO" id="GO:0004222">
    <property type="term" value="F:metalloendopeptidase activity"/>
    <property type="evidence" value="ECO:0007669"/>
    <property type="project" value="TreeGrafter"/>
</dbReference>
<dbReference type="GO" id="GO:0005576">
    <property type="term" value="C:extracellular region"/>
    <property type="evidence" value="ECO:0007669"/>
    <property type="project" value="UniProtKB-SubCell"/>
</dbReference>
<name>A0A4W5LPE7_9TELE</name>
<evidence type="ECO:0000256" key="1">
    <source>
        <dbReference type="ARBA" id="ARBA00004613"/>
    </source>
</evidence>
<evidence type="ECO:0000256" key="2">
    <source>
        <dbReference type="ARBA" id="ARBA00022525"/>
    </source>
</evidence>
<comment type="subcellular location">
    <subcellularLocation>
        <location evidence="1">Secreted</location>
    </subcellularLocation>
</comment>
<dbReference type="PANTHER" id="PTHR13723:SF142">
    <property type="entry name" value="A DISINTEGRIN AND METALLOPROTEINASE WITH THROMBOSPONDIN MOTIFS 7"/>
    <property type="match status" value="1"/>
</dbReference>
<dbReference type="STRING" id="62062.ENSHHUP00000027777"/>
<evidence type="ECO:0000256" key="4">
    <source>
        <dbReference type="ARBA" id="ARBA00022737"/>
    </source>
</evidence>
<dbReference type="Ensembl" id="ENSHHUT00000028889.1">
    <property type="protein sequence ID" value="ENSHHUP00000027777.1"/>
    <property type="gene ID" value="ENSHHUG00000017651.1"/>
</dbReference>
<evidence type="ECO:0000313" key="6">
    <source>
        <dbReference type="Proteomes" id="UP000314982"/>
    </source>
</evidence>
<accession>A0A4W5LPE7</accession>
<organism evidence="5 6">
    <name type="scientific">Hucho hucho</name>
    <name type="common">huchen</name>
    <dbReference type="NCBI Taxonomy" id="62062"/>
    <lineage>
        <taxon>Eukaryota</taxon>
        <taxon>Metazoa</taxon>
        <taxon>Chordata</taxon>
        <taxon>Craniata</taxon>
        <taxon>Vertebrata</taxon>
        <taxon>Euteleostomi</taxon>
        <taxon>Actinopterygii</taxon>
        <taxon>Neopterygii</taxon>
        <taxon>Teleostei</taxon>
        <taxon>Protacanthopterygii</taxon>
        <taxon>Salmoniformes</taxon>
        <taxon>Salmonidae</taxon>
        <taxon>Salmoninae</taxon>
        <taxon>Hucho</taxon>
    </lineage>
</organism>
<sequence length="143" mass="15985">CLVYSSRPPLVLQCSTSCGLGAIWRLVVCSTGLESDCDLTKRPVPARRCYLRPCSSWRIGNWTKCSKNCGGGVTLREIQCFDTRDQRPLRPFHCQTVSTRPVARMPCLPQPCLDWYSSSWGQVSYILSSHLLSPSLLTSLLTT</sequence>
<dbReference type="AlphaFoldDB" id="A0A4W5LPE7"/>
<reference evidence="6" key="1">
    <citation type="submission" date="2018-06" db="EMBL/GenBank/DDBJ databases">
        <title>Genome assembly of Danube salmon.</title>
        <authorList>
            <person name="Macqueen D.J."/>
            <person name="Gundappa M.K."/>
        </authorList>
    </citation>
    <scope>NUCLEOTIDE SEQUENCE [LARGE SCALE GENOMIC DNA]</scope>
</reference>
<keyword evidence="6" id="KW-1185">Reference proteome</keyword>
<evidence type="ECO:0000313" key="5">
    <source>
        <dbReference type="Ensembl" id="ENSHHUP00000027777.1"/>
    </source>
</evidence>
<dbReference type="Proteomes" id="UP000314982">
    <property type="component" value="Unassembled WGS sequence"/>
</dbReference>
<dbReference type="GO" id="GO:0030198">
    <property type="term" value="P:extracellular matrix organization"/>
    <property type="evidence" value="ECO:0007669"/>
    <property type="project" value="TreeGrafter"/>
</dbReference>
<dbReference type="FunFam" id="2.20.100.10:FF:000005">
    <property type="entry name" value="ADAM metallopeptidase with thrombospondin type 1 motif 9"/>
    <property type="match status" value="1"/>
</dbReference>
<dbReference type="InterPro" id="IPR000884">
    <property type="entry name" value="TSP1_rpt"/>
</dbReference>
<reference evidence="5" key="3">
    <citation type="submission" date="2025-09" db="UniProtKB">
        <authorList>
            <consortium name="Ensembl"/>
        </authorList>
    </citation>
    <scope>IDENTIFICATION</scope>
</reference>
<dbReference type="InterPro" id="IPR050439">
    <property type="entry name" value="ADAMTS_ADAMTS-like"/>
</dbReference>
<dbReference type="GeneTree" id="ENSGT00940000159819"/>
<dbReference type="Gene3D" id="2.20.100.10">
    <property type="entry name" value="Thrombospondin type-1 (TSP1) repeat"/>
    <property type="match status" value="1"/>
</dbReference>
<reference evidence="5" key="2">
    <citation type="submission" date="2025-08" db="UniProtKB">
        <authorList>
            <consortium name="Ensembl"/>
        </authorList>
    </citation>
    <scope>IDENTIFICATION</scope>
</reference>
<dbReference type="GO" id="GO:0006508">
    <property type="term" value="P:proteolysis"/>
    <property type="evidence" value="ECO:0007669"/>
    <property type="project" value="TreeGrafter"/>
</dbReference>